<dbReference type="SUPFAM" id="SSF46785">
    <property type="entry name" value="Winged helix' DNA-binding domain"/>
    <property type="match status" value="1"/>
</dbReference>
<dbReference type="RefSeq" id="WP_114432550.1">
    <property type="nucleotide sequence ID" value="NZ_QPJM01000022.1"/>
</dbReference>
<dbReference type="AlphaFoldDB" id="A0A368YET4"/>
<protein>
    <submittedName>
        <fullName evidence="1">Uncharacterized protein</fullName>
    </submittedName>
</protein>
<dbReference type="EMBL" id="QPJM01000022">
    <property type="protein sequence ID" value="RCW78740.1"/>
    <property type="molecule type" value="Genomic_DNA"/>
</dbReference>
<reference evidence="1 2" key="1">
    <citation type="submission" date="2018-07" db="EMBL/GenBank/DDBJ databases">
        <title>Genomic Encyclopedia of Type Strains, Phase III (KMG-III): the genomes of soil and plant-associated and newly described type strains.</title>
        <authorList>
            <person name="Whitman W."/>
        </authorList>
    </citation>
    <scope>NUCLEOTIDE SEQUENCE [LARGE SCALE GENOMIC DNA]</scope>
    <source>
        <strain evidence="1 2">31-25a</strain>
    </source>
</reference>
<comment type="caution">
    <text evidence="1">The sequence shown here is derived from an EMBL/GenBank/DDBJ whole genome shotgun (WGS) entry which is preliminary data.</text>
</comment>
<dbReference type="OrthoDB" id="7594252at2"/>
<dbReference type="InterPro" id="IPR036390">
    <property type="entry name" value="WH_DNA-bd_sf"/>
</dbReference>
<accession>A0A368YET4</accession>
<keyword evidence="2" id="KW-1185">Reference proteome</keyword>
<evidence type="ECO:0000313" key="1">
    <source>
        <dbReference type="EMBL" id="RCW78740.1"/>
    </source>
</evidence>
<gene>
    <name evidence="1" type="ORF">C7476_12252</name>
</gene>
<sequence>MNDNLLETLPCISRETRSRWLLQRTTILRSNPNFISAAADYAEGIVRIFEGRYMANKVMANTARQVICMSVLALHFGRNDKYPGAVVSSLQHITSTLGVCSPNTTAATIDLLENVGLVTRIQDARDHRNHLILPTERLITSASAIVDVALSAADRMFPLRHYRRLMSGSGDFMERYFASSLHSLLNIGTLLSNLQASRLFTTSESGAILLCKLMWMKSSSADDGTVSFPFDETGRLYGVSRTHIRRLMQKAEAEGLVRLLEGGGRKVEVLPSLMEVFANIVAVHVARVQFDVHLANRDYDLLPMDRCA</sequence>
<proteinExistence type="predicted"/>
<organism evidence="1 2">
    <name type="scientific">Phyllobacterium bourgognense</name>
    <dbReference type="NCBI Taxonomy" id="314236"/>
    <lineage>
        <taxon>Bacteria</taxon>
        <taxon>Pseudomonadati</taxon>
        <taxon>Pseudomonadota</taxon>
        <taxon>Alphaproteobacteria</taxon>
        <taxon>Hyphomicrobiales</taxon>
        <taxon>Phyllobacteriaceae</taxon>
        <taxon>Phyllobacterium</taxon>
    </lineage>
</organism>
<dbReference type="InterPro" id="IPR036388">
    <property type="entry name" value="WH-like_DNA-bd_sf"/>
</dbReference>
<dbReference type="Gene3D" id="1.10.10.10">
    <property type="entry name" value="Winged helix-like DNA-binding domain superfamily/Winged helix DNA-binding domain"/>
    <property type="match status" value="1"/>
</dbReference>
<evidence type="ECO:0000313" key="2">
    <source>
        <dbReference type="Proteomes" id="UP000253324"/>
    </source>
</evidence>
<name>A0A368YET4_9HYPH</name>
<dbReference type="Proteomes" id="UP000253324">
    <property type="component" value="Unassembled WGS sequence"/>
</dbReference>